<accession>A0AAF0JET8</accession>
<feature type="compositionally biased region" description="Polar residues" evidence="5">
    <location>
        <begin position="428"/>
        <end position="445"/>
    </location>
</feature>
<keyword evidence="2 6" id="KW-0812">Transmembrane</keyword>
<evidence type="ECO:0000256" key="3">
    <source>
        <dbReference type="ARBA" id="ARBA00022989"/>
    </source>
</evidence>
<dbReference type="InterPro" id="IPR052430">
    <property type="entry name" value="IVT-Associated"/>
</dbReference>
<proteinExistence type="predicted"/>
<evidence type="ECO:0000256" key="2">
    <source>
        <dbReference type="ARBA" id="ARBA00022692"/>
    </source>
</evidence>
<evidence type="ECO:0000313" key="8">
    <source>
        <dbReference type="EMBL" id="WFD44023.1"/>
    </source>
</evidence>
<evidence type="ECO:0000259" key="7">
    <source>
        <dbReference type="Pfam" id="PF13515"/>
    </source>
</evidence>
<keyword evidence="3 6" id="KW-1133">Transmembrane helix</keyword>
<feature type="domain" description="Integral membrane bound transporter" evidence="7">
    <location>
        <begin position="556"/>
        <end position="681"/>
    </location>
</feature>
<dbReference type="AlphaFoldDB" id="A0AAF0JET8"/>
<organism evidence="8 9">
    <name type="scientific">Malassezia psittaci</name>
    <dbReference type="NCBI Taxonomy" id="1821823"/>
    <lineage>
        <taxon>Eukaryota</taxon>
        <taxon>Fungi</taxon>
        <taxon>Dikarya</taxon>
        <taxon>Basidiomycota</taxon>
        <taxon>Ustilaginomycotina</taxon>
        <taxon>Malasseziomycetes</taxon>
        <taxon>Malasseziales</taxon>
        <taxon>Malasseziaceae</taxon>
        <taxon>Malassezia</taxon>
    </lineage>
</organism>
<sequence>MTGSSSVISSSNFTDLFYPLIVSAVLSLIANMCFPRTGRDAYFEGVFKALDTTSQLIDEAVATFDSEFRLRITHQELARKLTGSAGVPPALIQPVNFMALRKRLGLSLNTIRNALAATSHELTYCRVPVNKMGDLSDFLSDLDIWISCGFGMEQPLYPFELSSSRFQRESDFEYTLKEASLPRSQGTPAELRNNTIHDTSLSHEQHAAYNQQHKIEENITRPEMEADLLRFLEPTSTLNSLTSNLQDALATISTVAKVCYGLNPAVTRHNILGLSRSFMKNQDGPQSRDILRQCRDNLQQSIDACRRELHELIEQRQSVSSVSRNAEPPVQTASQLDSATSFEMGGKLHKPLLFRDEMYAFSFYALTLIEISYRTVKMLDSIEGTIEFFEKHSKRKFYFSTLSFNRWFTSSSGLNLFQEASDFSVMNDNPSSNQDVSETTHNQPGNHDEKKIDSDRDVFDDVLDDATYRAYAMNTARASRYTHAHQDLAKETTWSHRIHRYLQNFSRNSSVVRWRIHTSYFFRRWRHSRDFHFGLKLASGVLLLSIPAFLEPGPTSWWNINHAQWMVISYIWCLEGSTGDTIRTSICRVLGTFMGVVAGILCSEISRDNKYGLGALVVLFEVPASILRLHSPYSPIGAVMGVTTPVVALVSYFAEKSYSSGHVGIVRGYMICIGILAALIMNTAVWPYHARTQLCSKFSVLASDLQTMYLKLTRHMFYSGFHSTSESQRQFLGIERKVRSTIGKCNGLILAMDNEVSLLPKPILVMNQILLRLHTIFVLLAGLRLCREHGLQSLRQKAIWDVADLRQEMASAVMLDLWIIEQSMLTRSRMPQFLPSARQSLDTLTAALAHNHGEVFYDRDQDQVQVLKQPRLFYDAPRLRYDISASGQEMPKQRQHYVQYPIVAMHLSQDMPEKPWLIRGEVPGKNVPSKDGILYLLAEHAILAQLVSSLEALLHLTRNLLGELRIIHSDSIV</sequence>
<dbReference type="InterPro" id="IPR049453">
    <property type="entry name" value="Memb_transporter_dom"/>
</dbReference>
<reference evidence="8" key="1">
    <citation type="submission" date="2023-02" db="EMBL/GenBank/DDBJ databases">
        <title>Mating type loci evolution in Malassezia.</title>
        <authorList>
            <person name="Coelho M.A."/>
        </authorList>
    </citation>
    <scope>NUCLEOTIDE SEQUENCE</scope>
    <source>
        <strain evidence="8">CBS 14136</strain>
    </source>
</reference>
<keyword evidence="9" id="KW-1185">Reference proteome</keyword>
<evidence type="ECO:0000256" key="4">
    <source>
        <dbReference type="ARBA" id="ARBA00023136"/>
    </source>
</evidence>
<dbReference type="GO" id="GO:0016020">
    <property type="term" value="C:membrane"/>
    <property type="evidence" value="ECO:0007669"/>
    <property type="project" value="UniProtKB-SubCell"/>
</dbReference>
<dbReference type="PANTHER" id="PTHR47804:SF3">
    <property type="entry name" value="PROTEIN BRE4"/>
    <property type="match status" value="1"/>
</dbReference>
<dbReference type="PANTHER" id="PTHR47804">
    <property type="entry name" value="60S RIBOSOMAL PROTEIN L19"/>
    <property type="match status" value="1"/>
</dbReference>
<comment type="subcellular location">
    <subcellularLocation>
        <location evidence="1">Membrane</location>
        <topology evidence="1">Multi-pass membrane protein</topology>
    </subcellularLocation>
</comment>
<feature type="region of interest" description="Disordered" evidence="5">
    <location>
        <begin position="428"/>
        <end position="451"/>
    </location>
</feature>
<feature type="transmembrane region" description="Helical" evidence="6">
    <location>
        <begin position="636"/>
        <end position="654"/>
    </location>
</feature>
<evidence type="ECO:0000256" key="6">
    <source>
        <dbReference type="SAM" id="Phobius"/>
    </source>
</evidence>
<dbReference type="Pfam" id="PF13515">
    <property type="entry name" value="FUSC_2"/>
    <property type="match status" value="1"/>
</dbReference>
<feature type="transmembrane region" description="Helical" evidence="6">
    <location>
        <begin position="666"/>
        <end position="688"/>
    </location>
</feature>
<dbReference type="Proteomes" id="UP001214628">
    <property type="component" value="Chromosome 3"/>
</dbReference>
<protein>
    <recommendedName>
        <fullName evidence="7">Integral membrane bound transporter domain-containing protein</fullName>
    </recommendedName>
</protein>
<gene>
    <name evidence="8" type="ORF">MPSI1_002688</name>
</gene>
<keyword evidence="4 6" id="KW-0472">Membrane</keyword>
<evidence type="ECO:0000256" key="1">
    <source>
        <dbReference type="ARBA" id="ARBA00004141"/>
    </source>
</evidence>
<name>A0AAF0JET8_9BASI</name>
<dbReference type="EMBL" id="CP118377">
    <property type="protein sequence ID" value="WFD44023.1"/>
    <property type="molecule type" value="Genomic_DNA"/>
</dbReference>
<evidence type="ECO:0000313" key="9">
    <source>
        <dbReference type="Proteomes" id="UP001214628"/>
    </source>
</evidence>
<evidence type="ECO:0000256" key="5">
    <source>
        <dbReference type="SAM" id="MobiDB-lite"/>
    </source>
</evidence>